<dbReference type="RefSeq" id="WP_154327813.1">
    <property type="nucleotide sequence ID" value="NZ_CP045696.1"/>
</dbReference>
<gene>
    <name evidence="1" type="ORF">FYJ29_08205</name>
</gene>
<protein>
    <submittedName>
        <fullName evidence="1">Uncharacterized protein</fullName>
    </submittedName>
</protein>
<sequence length="59" mass="6669">MHHNFFQLFSHNRQKKTVFKAAQAGSLGAFTQFSLFHFTPNKQNKAKVAAKALRLPPPS</sequence>
<proteinExistence type="predicted"/>
<evidence type="ECO:0000313" key="2">
    <source>
        <dbReference type="Proteomes" id="UP000483362"/>
    </source>
</evidence>
<dbReference type="Proteomes" id="UP000483362">
    <property type="component" value="Unassembled WGS sequence"/>
</dbReference>
<keyword evidence="2" id="KW-1185">Reference proteome</keyword>
<name>A0A6L5XEK8_9BACT</name>
<reference evidence="1 2" key="1">
    <citation type="submission" date="2019-08" db="EMBL/GenBank/DDBJ databases">
        <title>In-depth cultivation of the pig gut microbiome towards novel bacterial diversity and tailored functional studies.</title>
        <authorList>
            <person name="Wylensek D."/>
            <person name="Hitch T.C.A."/>
            <person name="Clavel T."/>
        </authorList>
    </citation>
    <scope>NUCLEOTIDE SEQUENCE [LARGE SCALE GENOMIC DNA]</scope>
    <source>
        <strain evidence="1 2">Oil-RF-744-WCA-WT-10</strain>
    </source>
</reference>
<evidence type="ECO:0000313" key="1">
    <source>
        <dbReference type="EMBL" id="MSS17736.1"/>
    </source>
</evidence>
<organism evidence="1 2">
    <name type="scientific">Sodaliphilus pleomorphus</name>
    <dbReference type="NCBI Taxonomy" id="2606626"/>
    <lineage>
        <taxon>Bacteria</taxon>
        <taxon>Pseudomonadati</taxon>
        <taxon>Bacteroidota</taxon>
        <taxon>Bacteroidia</taxon>
        <taxon>Bacteroidales</taxon>
        <taxon>Muribaculaceae</taxon>
        <taxon>Sodaliphilus</taxon>
    </lineage>
</organism>
<comment type="caution">
    <text evidence="1">The sequence shown here is derived from an EMBL/GenBank/DDBJ whole genome shotgun (WGS) entry which is preliminary data.</text>
</comment>
<dbReference type="EMBL" id="VULT01000011">
    <property type="protein sequence ID" value="MSS17736.1"/>
    <property type="molecule type" value="Genomic_DNA"/>
</dbReference>
<dbReference type="AlphaFoldDB" id="A0A6L5XEK8"/>
<accession>A0A6L5XEK8</accession>